<dbReference type="SUPFAM" id="SSF56219">
    <property type="entry name" value="DNase I-like"/>
    <property type="match status" value="1"/>
</dbReference>
<name>A0A5B6VDB0_9ROSI</name>
<dbReference type="InterPro" id="IPR036691">
    <property type="entry name" value="Endo/exonu/phosph_ase_sf"/>
</dbReference>
<evidence type="ECO:0000259" key="1">
    <source>
        <dbReference type="Pfam" id="PF14111"/>
    </source>
</evidence>
<protein>
    <submittedName>
        <fullName evidence="2">BEACH domain-containing lvsC</fullName>
    </submittedName>
</protein>
<feature type="domain" description="DUF4283" evidence="1">
    <location>
        <begin position="38"/>
        <end position="109"/>
    </location>
</feature>
<gene>
    <name evidence="2" type="ORF">EPI10_002129</name>
</gene>
<dbReference type="OrthoDB" id="656425at2759"/>
<accession>A0A5B6VDB0</accession>
<dbReference type="InterPro" id="IPR025558">
    <property type="entry name" value="DUF4283"/>
</dbReference>
<evidence type="ECO:0000313" key="2">
    <source>
        <dbReference type="EMBL" id="KAA3467082.1"/>
    </source>
</evidence>
<sequence length="425" mass="48735">MEESGGLERESNKEISLLAEELIQLSIKKSMVVPNVKPTLLCTVWTKKSFNLDSFRVQLKSIWKTRKKFHIQVAGQNLFLIIFDLEKDLDLIMEGRPWLFRKYLILFDRLLNPIERDQISLISSPYWIKIGPCPPEYDKKDLMHAIGSTFGGILRSEIIDDVCRVRVNLNVQKPLRREKEKVRDNPPYSIALKAESKVVGKESLRFNSFAKKVSLQRNYIGISAKQNGQQGDVALEQVASKVEVESGTKKGNFFECGSRLTDLKKSTWKRILPTTQLDHRQFENVGIKRNGLTEENGQENVEVTEVVDTKRMKTVAQSTGDSDVAEIILSWNVRGLGSPRAVRRLRHLIKEQNPRLVFLMETELDKKRMEKVRKSCGLLNCIEVEAEGTRGGLCLAWKDGIDVRLRSFSKWHLDVMVKEDGNHEE</sequence>
<proteinExistence type="predicted"/>
<organism evidence="2 3">
    <name type="scientific">Gossypium australe</name>
    <dbReference type="NCBI Taxonomy" id="47621"/>
    <lineage>
        <taxon>Eukaryota</taxon>
        <taxon>Viridiplantae</taxon>
        <taxon>Streptophyta</taxon>
        <taxon>Embryophyta</taxon>
        <taxon>Tracheophyta</taxon>
        <taxon>Spermatophyta</taxon>
        <taxon>Magnoliopsida</taxon>
        <taxon>eudicotyledons</taxon>
        <taxon>Gunneridae</taxon>
        <taxon>Pentapetalae</taxon>
        <taxon>rosids</taxon>
        <taxon>malvids</taxon>
        <taxon>Malvales</taxon>
        <taxon>Malvaceae</taxon>
        <taxon>Malvoideae</taxon>
        <taxon>Gossypium</taxon>
    </lineage>
</organism>
<dbReference type="AlphaFoldDB" id="A0A5B6VDB0"/>
<dbReference type="Pfam" id="PF14111">
    <property type="entry name" value="DUF4283"/>
    <property type="match status" value="1"/>
</dbReference>
<dbReference type="PANTHER" id="PTHR35218">
    <property type="entry name" value="RNASE H DOMAIN-CONTAINING PROTEIN"/>
    <property type="match status" value="1"/>
</dbReference>
<dbReference type="PANTHER" id="PTHR35218:SF9">
    <property type="entry name" value="ENDONUCLEASE_EXONUCLEASE_PHOSPHATASE DOMAIN-CONTAINING PROTEIN"/>
    <property type="match status" value="1"/>
</dbReference>
<comment type="caution">
    <text evidence="2">The sequence shown here is derived from an EMBL/GenBank/DDBJ whole genome shotgun (WGS) entry which is preliminary data.</text>
</comment>
<keyword evidence="3" id="KW-1185">Reference proteome</keyword>
<dbReference type="EMBL" id="SMMG02000007">
    <property type="protein sequence ID" value="KAA3467082.1"/>
    <property type="molecule type" value="Genomic_DNA"/>
</dbReference>
<reference evidence="3" key="1">
    <citation type="journal article" date="2019" name="Plant Biotechnol. J.">
        <title>Genome sequencing of the Australian wild diploid species Gossypium australe highlights disease resistance and delayed gland morphogenesis.</title>
        <authorList>
            <person name="Cai Y."/>
            <person name="Cai X."/>
            <person name="Wang Q."/>
            <person name="Wang P."/>
            <person name="Zhang Y."/>
            <person name="Cai C."/>
            <person name="Xu Y."/>
            <person name="Wang K."/>
            <person name="Zhou Z."/>
            <person name="Wang C."/>
            <person name="Geng S."/>
            <person name="Li B."/>
            <person name="Dong Q."/>
            <person name="Hou Y."/>
            <person name="Wang H."/>
            <person name="Ai P."/>
            <person name="Liu Z."/>
            <person name="Yi F."/>
            <person name="Sun M."/>
            <person name="An G."/>
            <person name="Cheng J."/>
            <person name="Zhang Y."/>
            <person name="Shi Q."/>
            <person name="Xie Y."/>
            <person name="Shi X."/>
            <person name="Chang Y."/>
            <person name="Huang F."/>
            <person name="Chen Y."/>
            <person name="Hong S."/>
            <person name="Mi L."/>
            <person name="Sun Q."/>
            <person name="Zhang L."/>
            <person name="Zhou B."/>
            <person name="Peng R."/>
            <person name="Zhang X."/>
            <person name="Liu F."/>
        </authorList>
    </citation>
    <scope>NUCLEOTIDE SEQUENCE [LARGE SCALE GENOMIC DNA]</scope>
    <source>
        <strain evidence="3">cv. PA1801</strain>
    </source>
</reference>
<dbReference type="Gene3D" id="3.60.10.10">
    <property type="entry name" value="Endonuclease/exonuclease/phosphatase"/>
    <property type="match status" value="1"/>
</dbReference>
<evidence type="ECO:0000313" key="3">
    <source>
        <dbReference type="Proteomes" id="UP000325315"/>
    </source>
</evidence>
<dbReference type="Proteomes" id="UP000325315">
    <property type="component" value="Unassembled WGS sequence"/>
</dbReference>